<name>A0ABR2YJ92_9CHLO</name>
<feature type="domain" description="U-box" evidence="1">
    <location>
        <begin position="446"/>
        <end position="519"/>
    </location>
</feature>
<dbReference type="InterPro" id="IPR002035">
    <property type="entry name" value="VWF_A"/>
</dbReference>
<comment type="caution">
    <text evidence="2">The sequence shown here is derived from an EMBL/GenBank/DDBJ whole genome shotgun (WGS) entry which is preliminary data.</text>
</comment>
<dbReference type="PROSITE" id="PS51698">
    <property type="entry name" value="U_BOX"/>
    <property type="match status" value="1"/>
</dbReference>
<dbReference type="Proteomes" id="UP001491310">
    <property type="component" value="Unassembled WGS sequence"/>
</dbReference>
<proteinExistence type="predicted"/>
<evidence type="ECO:0000313" key="3">
    <source>
        <dbReference type="Proteomes" id="UP001491310"/>
    </source>
</evidence>
<protein>
    <recommendedName>
        <fullName evidence="1">U-box domain-containing protein</fullName>
    </recommendedName>
</protein>
<dbReference type="InterPro" id="IPR036465">
    <property type="entry name" value="vWFA_dom_sf"/>
</dbReference>
<dbReference type="InterPro" id="IPR052079">
    <property type="entry name" value="E3_ligase/Copine_domain"/>
</dbReference>
<dbReference type="SMART" id="SM00504">
    <property type="entry name" value="Ubox"/>
    <property type="match status" value="1"/>
</dbReference>
<evidence type="ECO:0000259" key="1">
    <source>
        <dbReference type="PROSITE" id="PS51698"/>
    </source>
</evidence>
<dbReference type="Gene3D" id="3.30.40.10">
    <property type="entry name" value="Zinc/RING finger domain, C3HC4 (zinc finger)"/>
    <property type="match status" value="1"/>
</dbReference>
<organism evidence="2 3">
    <name type="scientific">Coccomyxa subellipsoidea</name>
    <dbReference type="NCBI Taxonomy" id="248742"/>
    <lineage>
        <taxon>Eukaryota</taxon>
        <taxon>Viridiplantae</taxon>
        <taxon>Chlorophyta</taxon>
        <taxon>core chlorophytes</taxon>
        <taxon>Trebouxiophyceae</taxon>
        <taxon>Trebouxiophyceae incertae sedis</taxon>
        <taxon>Coccomyxaceae</taxon>
        <taxon>Coccomyxa</taxon>
    </lineage>
</organism>
<accession>A0ABR2YJ92</accession>
<dbReference type="InterPro" id="IPR010734">
    <property type="entry name" value="Copine_C"/>
</dbReference>
<dbReference type="Pfam" id="PF04564">
    <property type="entry name" value="U-box"/>
    <property type="match status" value="1"/>
</dbReference>
<dbReference type="Pfam" id="PF07002">
    <property type="entry name" value="Copine"/>
    <property type="match status" value="1"/>
</dbReference>
<sequence length="520" mass="56520">MGSSGSKCDYQCESKVKKSRSLEFRAIKDRFSRLEEVQNALRTNGLESSQLIVGIDFTKSNEWTGKHSFGGLSLHHVGQQPNPYEQAFSIIARTLAPFDDDNLIPSYGFGDVSTHDTHVFSFLPGSQPSQGLDQALWRYRSIVPHVKLSGPTSFAPLIHQAMRDTAASGMQYHILLLLADGQVTRSVDMGPGEYSPQERATMDAIVMASNFPLSIVMVGLGDGPFDMMHEFDDALPTRRFDNFQFVNFSALMREAAGMSSARAEALFALRSLMEIPDQYRTILRLGLIGATPNPNTMARLMPPPLGPPPPVLAADGETRALSGGDPFSAGTPTATAGTFGSPNVAHSEALNVPHSLMHEHGPLGAPLHRTQASSSREDLIEERLCQEMRQQQQAHNQYPTLNYSGGAIAPPPSAYASPSVAAPVSRPIGQDSSSHGGLRIGLDVAEPDPMYLCPITQEVMKDPVMAGDGYTYERLALESWLLGHATSPITNERLPHKSLIANHSLRSAIMEWQQKHGTGP</sequence>
<reference evidence="2 3" key="1">
    <citation type="journal article" date="2024" name="Nat. Commun.">
        <title>Phylogenomics reveals the evolutionary origins of lichenization in chlorophyte algae.</title>
        <authorList>
            <person name="Puginier C."/>
            <person name="Libourel C."/>
            <person name="Otte J."/>
            <person name="Skaloud P."/>
            <person name="Haon M."/>
            <person name="Grisel S."/>
            <person name="Petersen M."/>
            <person name="Berrin J.G."/>
            <person name="Delaux P.M."/>
            <person name="Dal Grande F."/>
            <person name="Keller J."/>
        </authorList>
    </citation>
    <scope>NUCLEOTIDE SEQUENCE [LARGE SCALE GENOMIC DNA]</scope>
    <source>
        <strain evidence="2 3">SAG 216-7</strain>
    </source>
</reference>
<dbReference type="EMBL" id="JALJOT010000010">
    <property type="protein sequence ID" value="KAK9906556.1"/>
    <property type="molecule type" value="Genomic_DNA"/>
</dbReference>
<dbReference type="SMART" id="SM00327">
    <property type="entry name" value="VWA"/>
    <property type="match status" value="1"/>
</dbReference>
<dbReference type="SUPFAM" id="SSF57850">
    <property type="entry name" value="RING/U-box"/>
    <property type="match status" value="1"/>
</dbReference>
<evidence type="ECO:0000313" key="2">
    <source>
        <dbReference type="EMBL" id="KAK9906556.1"/>
    </source>
</evidence>
<gene>
    <name evidence="2" type="ORF">WJX75_004113</name>
</gene>
<dbReference type="InterPro" id="IPR013083">
    <property type="entry name" value="Znf_RING/FYVE/PHD"/>
</dbReference>
<dbReference type="SUPFAM" id="SSF53300">
    <property type="entry name" value="vWA-like"/>
    <property type="match status" value="1"/>
</dbReference>
<dbReference type="PANTHER" id="PTHR45751">
    <property type="entry name" value="COPINE FAMILY PROTEIN 1"/>
    <property type="match status" value="1"/>
</dbReference>
<dbReference type="CDD" id="cd16655">
    <property type="entry name" value="RING-Ubox_WDSUB1-like"/>
    <property type="match status" value="1"/>
</dbReference>
<dbReference type="PANTHER" id="PTHR45751:SF11">
    <property type="entry name" value="COPINE FAMILY PROTEIN 2"/>
    <property type="match status" value="1"/>
</dbReference>
<keyword evidence="3" id="KW-1185">Reference proteome</keyword>
<dbReference type="InterPro" id="IPR003613">
    <property type="entry name" value="Ubox_domain"/>
</dbReference>